<feature type="compositionally biased region" description="Basic and acidic residues" evidence="1">
    <location>
        <begin position="40"/>
        <end position="57"/>
    </location>
</feature>
<gene>
    <name evidence="2" type="ORF">C8A01DRAFT_45146</name>
</gene>
<evidence type="ECO:0000256" key="1">
    <source>
        <dbReference type="SAM" id="MobiDB-lite"/>
    </source>
</evidence>
<sequence>MSFYDTYCAICGCSLISGRIGSDAPGALRRRRAMVAQTRAARERGDPDPKKTEHEEERMDGEDWWSEDENRCYDPTLVSEESLEWLAASRCLGINPEASGNSNYTTFEAVFPFHQDCFDVLTNVLVGSRDVAKIDKDALYDAMSELVAPLDAVCLKLDYGSVSGRGRHWVSEPGEEFSVTSPATTPEVTKALERFLADDAFGLRPDSLGITREPQILLNIFRFLSGDALLALLKSSWPAFCATRRNAFWKWFLKHDMPWLTELGPLLLDKQRDGPELSYKALYLWLDKVMAPRYGMEGPFLSLANRRRIWGVCEQLAPYYVRRLQEISLDEPDPSILEHAICGHMALISDDKPPPSGSWTLQRTLFVYSADEVKHRATIFEAYWGEGGRLVGFGAVVGRQKQRVFGLNGAELPHITRTATRIAASDRVTAITVVIATADPNQATTSPPAVVAILVRTCD</sequence>
<comment type="caution">
    <text evidence="2">The sequence shown here is derived from an EMBL/GenBank/DDBJ whole genome shotgun (WGS) entry which is preliminary data.</text>
</comment>
<evidence type="ECO:0000313" key="2">
    <source>
        <dbReference type="EMBL" id="KAK4041711.1"/>
    </source>
</evidence>
<dbReference type="Proteomes" id="UP001303115">
    <property type="component" value="Unassembled WGS sequence"/>
</dbReference>
<evidence type="ECO:0000313" key="3">
    <source>
        <dbReference type="Proteomes" id="UP001303115"/>
    </source>
</evidence>
<evidence type="ECO:0008006" key="4">
    <source>
        <dbReference type="Google" id="ProtNLM"/>
    </source>
</evidence>
<protein>
    <recommendedName>
        <fullName evidence="4">F-box domain-containing protein</fullName>
    </recommendedName>
</protein>
<keyword evidence="3" id="KW-1185">Reference proteome</keyword>
<dbReference type="InterPro" id="IPR036047">
    <property type="entry name" value="F-box-like_dom_sf"/>
</dbReference>
<feature type="region of interest" description="Disordered" evidence="1">
    <location>
        <begin position="36"/>
        <end position="63"/>
    </location>
</feature>
<reference evidence="3" key="1">
    <citation type="journal article" date="2023" name="Mol. Phylogenet. Evol.">
        <title>Genome-scale phylogeny and comparative genomics of the fungal order Sordariales.</title>
        <authorList>
            <person name="Hensen N."/>
            <person name="Bonometti L."/>
            <person name="Westerberg I."/>
            <person name="Brannstrom I.O."/>
            <person name="Guillou S."/>
            <person name="Cros-Aarteil S."/>
            <person name="Calhoun S."/>
            <person name="Haridas S."/>
            <person name="Kuo A."/>
            <person name="Mondo S."/>
            <person name="Pangilinan J."/>
            <person name="Riley R."/>
            <person name="LaButti K."/>
            <person name="Andreopoulos B."/>
            <person name="Lipzen A."/>
            <person name="Chen C."/>
            <person name="Yan M."/>
            <person name="Daum C."/>
            <person name="Ng V."/>
            <person name="Clum A."/>
            <person name="Steindorff A."/>
            <person name="Ohm R.A."/>
            <person name="Martin F."/>
            <person name="Silar P."/>
            <person name="Natvig D.O."/>
            <person name="Lalanne C."/>
            <person name="Gautier V."/>
            <person name="Ament-Velasquez S.L."/>
            <person name="Kruys A."/>
            <person name="Hutchinson M.I."/>
            <person name="Powell A.J."/>
            <person name="Barry K."/>
            <person name="Miller A.N."/>
            <person name="Grigoriev I.V."/>
            <person name="Debuchy R."/>
            <person name="Gladieux P."/>
            <person name="Hiltunen Thoren M."/>
            <person name="Johannesson H."/>
        </authorList>
    </citation>
    <scope>NUCLEOTIDE SEQUENCE [LARGE SCALE GENOMIC DNA]</scope>
    <source>
        <strain evidence="3">CBS 284.82</strain>
    </source>
</reference>
<proteinExistence type="predicted"/>
<organism evidence="2 3">
    <name type="scientific">Parachaetomium inaequale</name>
    <dbReference type="NCBI Taxonomy" id="2588326"/>
    <lineage>
        <taxon>Eukaryota</taxon>
        <taxon>Fungi</taxon>
        <taxon>Dikarya</taxon>
        <taxon>Ascomycota</taxon>
        <taxon>Pezizomycotina</taxon>
        <taxon>Sordariomycetes</taxon>
        <taxon>Sordariomycetidae</taxon>
        <taxon>Sordariales</taxon>
        <taxon>Chaetomiaceae</taxon>
        <taxon>Parachaetomium</taxon>
    </lineage>
</organism>
<accession>A0AAN6PIX1</accession>
<name>A0AAN6PIX1_9PEZI</name>
<dbReference type="AlphaFoldDB" id="A0AAN6PIX1"/>
<dbReference type="EMBL" id="MU854352">
    <property type="protein sequence ID" value="KAK4041711.1"/>
    <property type="molecule type" value="Genomic_DNA"/>
</dbReference>
<dbReference type="SUPFAM" id="SSF81383">
    <property type="entry name" value="F-box domain"/>
    <property type="match status" value="1"/>
</dbReference>